<dbReference type="STRING" id="1134406.ADN00_12855"/>
<reference evidence="2 3" key="1">
    <citation type="submission" date="2015-07" db="EMBL/GenBank/DDBJ databases">
        <title>Genome sequence of Ornatilinea apprima DSM 23815.</title>
        <authorList>
            <person name="Hemp J."/>
            <person name="Ward L.M."/>
            <person name="Pace L.A."/>
            <person name="Fischer W.W."/>
        </authorList>
    </citation>
    <scope>NUCLEOTIDE SEQUENCE [LARGE SCALE GENOMIC DNA]</scope>
    <source>
        <strain evidence="2 3">P3M-1</strain>
    </source>
</reference>
<dbReference type="InterPro" id="IPR010093">
    <property type="entry name" value="SinI_DNA-bd"/>
</dbReference>
<gene>
    <name evidence="2" type="ORF">ADN00_12855</name>
</gene>
<accession>A0A0P6XIW6</accession>
<dbReference type="SUPFAM" id="SSF46955">
    <property type="entry name" value="Putative DNA-binding domain"/>
    <property type="match status" value="1"/>
</dbReference>
<dbReference type="InterPro" id="IPR009061">
    <property type="entry name" value="DNA-bd_dom_put_sf"/>
</dbReference>
<evidence type="ECO:0000313" key="2">
    <source>
        <dbReference type="EMBL" id="KPL75526.1"/>
    </source>
</evidence>
<feature type="domain" description="Helix-turn-helix" evidence="1">
    <location>
        <begin position="8"/>
        <end position="57"/>
    </location>
</feature>
<dbReference type="RefSeq" id="WP_075063446.1">
    <property type="nucleotide sequence ID" value="NZ_LGCL01000027.1"/>
</dbReference>
<dbReference type="Pfam" id="PF12728">
    <property type="entry name" value="HTH_17"/>
    <property type="match status" value="1"/>
</dbReference>
<proteinExistence type="predicted"/>
<dbReference type="InterPro" id="IPR041657">
    <property type="entry name" value="HTH_17"/>
</dbReference>
<evidence type="ECO:0000313" key="3">
    <source>
        <dbReference type="Proteomes" id="UP000050417"/>
    </source>
</evidence>
<protein>
    <submittedName>
        <fullName evidence="2">DNA-binding protein</fullName>
    </submittedName>
</protein>
<dbReference type="AlphaFoldDB" id="A0A0P6XIW6"/>
<dbReference type="Proteomes" id="UP000050417">
    <property type="component" value="Unassembled WGS sequence"/>
</dbReference>
<evidence type="ECO:0000259" key="1">
    <source>
        <dbReference type="Pfam" id="PF12728"/>
    </source>
</evidence>
<dbReference type="GO" id="GO:0003677">
    <property type="term" value="F:DNA binding"/>
    <property type="evidence" value="ECO:0007669"/>
    <property type="project" value="UniProtKB-KW"/>
</dbReference>
<organism evidence="2 3">
    <name type="scientific">Ornatilinea apprima</name>
    <dbReference type="NCBI Taxonomy" id="1134406"/>
    <lineage>
        <taxon>Bacteria</taxon>
        <taxon>Bacillati</taxon>
        <taxon>Chloroflexota</taxon>
        <taxon>Anaerolineae</taxon>
        <taxon>Anaerolineales</taxon>
        <taxon>Anaerolineaceae</taxon>
        <taxon>Ornatilinea</taxon>
    </lineage>
</organism>
<dbReference type="EMBL" id="LGCL01000027">
    <property type="protein sequence ID" value="KPL75526.1"/>
    <property type="molecule type" value="Genomic_DNA"/>
</dbReference>
<comment type="caution">
    <text evidence="2">The sequence shown here is derived from an EMBL/GenBank/DDBJ whole genome shotgun (WGS) entry which is preliminary data.</text>
</comment>
<keyword evidence="3" id="KW-1185">Reference proteome</keyword>
<sequence length="66" mass="7974">MERKPPEFLTIEEVSEYLRVPLSSLYKLAQQGKIPASKVGRHWRFRREFIDRWVNDQIQTKVTQSR</sequence>
<keyword evidence="2" id="KW-0238">DNA-binding</keyword>
<dbReference type="NCBIfam" id="TIGR01764">
    <property type="entry name" value="excise"/>
    <property type="match status" value="1"/>
</dbReference>
<name>A0A0P6XIW6_9CHLR</name>
<dbReference type="OrthoDB" id="165175at2"/>